<feature type="region of interest" description="Disordered" evidence="1">
    <location>
        <begin position="266"/>
        <end position="288"/>
    </location>
</feature>
<dbReference type="AlphaFoldDB" id="A0A218ZBZ2"/>
<evidence type="ECO:0000256" key="1">
    <source>
        <dbReference type="SAM" id="MobiDB-lite"/>
    </source>
</evidence>
<evidence type="ECO:0000313" key="3">
    <source>
        <dbReference type="EMBL" id="OWP04805.1"/>
    </source>
</evidence>
<sequence>MSAPTDDTEEKKMAAEVLLQERFQQLRQDSRFSMPFGMRLSIATSISFASGLLLGISHGSQMAGFRFRAENAHRLPTTPTGWYLYHKSKNYNMALAGVKEGLKMGAKVSFWTAGFFSIEDVFDRYRGTKDCLNTVLASLSVAGAFSLWNATAGVKLSRIQELRAVLRRFGYMHRVFDPSFISLSLISPSISSSFISPSLPISMPIPFPFPSPSPTALSRALPLRPHRLTTTDRFPITTAARTAKTGLAIGLAYGLAQDTVGALRGRYPRDASPFRSAGSKPDPTRETA</sequence>
<accession>A0A218ZBZ2</accession>
<dbReference type="Proteomes" id="UP000242519">
    <property type="component" value="Unassembled WGS sequence"/>
</dbReference>
<evidence type="ECO:0000256" key="2">
    <source>
        <dbReference type="SAM" id="Phobius"/>
    </source>
</evidence>
<dbReference type="OrthoDB" id="5584028at2759"/>
<comment type="caution">
    <text evidence="3">The sequence shown here is derived from an EMBL/GenBank/DDBJ whole genome shotgun (WGS) entry which is preliminary data.</text>
</comment>
<dbReference type="EMBL" id="MZNU01000093">
    <property type="protein sequence ID" value="OWP04805.1"/>
    <property type="molecule type" value="Genomic_DNA"/>
</dbReference>
<name>A0A218ZBZ2_9HELO</name>
<feature type="transmembrane region" description="Helical" evidence="2">
    <location>
        <begin position="36"/>
        <end position="56"/>
    </location>
</feature>
<keyword evidence="2" id="KW-0472">Membrane</keyword>
<proteinExistence type="predicted"/>
<dbReference type="PANTHER" id="PTHR37852">
    <property type="entry name" value="YALI0B21208P"/>
    <property type="match status" value="1"/>
</dbReference>
<organism evidence="3 4">
    <name type="scientific">Diplocarpon coronariae</name>
    <dbReference type="NCBI Taxonomy" id="2795749"/>
    <lineage>
        <taxon>Eukaryota</taxon>
        <taxon>Fungi</taxon>
        <taxon>Dikarya</taxon>
        <taxon>Ascomycota</taxon>
        <taxon>Pezizomycotina</taxon>
        <taxon>Leotiomycetes</taxon>
        <taxon>Helotiales</taxon>
        <taxon>Drepanopezizaceae</taxon>
        <taxon>Diplocarpon</taxon>
    </lineage>
</organism>
<dbReference type="PANTHER" id="PTHR37852:SF1">
    <property type="entry name" value="HIG1 DOMAIN-CONTAINING PROTEIN"/>
    <property type="match status" value="1"/>
</dbReference>
<reference evidence="3 4" key="1">
    <citation type="submission" date="2017-04" db="EMBL/GenBank/DDBJ databases">
        <title>Draft genome sequence of Marssonina coronaria NL1: causal agent of apple blotch.</title>
        <authorList>
            <person name="Cheng Q."/>
        </authorList>
    </citation>
    <scope>NUCLEOTIDE SEQUENCE [LARGE SCALE GENOMIC DNA]</scope>
    <source>
        <strain evidence="3 4">NL1</strain>
    </source>
</reference>
<keyword evidence="2" id="KW-0812">Transmembrane</keyword>
<gene>
    <name evidence="3" type="ORF">B2J93_4087</name>
</gene>
<evidence type="ECO:0000313" key="4">
    <source>
        <dbReference type="Proteomes" id="UP000242519"/>
    </source>
</evidence>
<keyword evidence="2" id="KW-1133">Transmembrane helix</keyword>
<protein>
    <submittedName>
        <fullName evidence="3">Uncharacterized protein</fullName>
    </submittedName>
</protein>
<dbReference type="STRING" id="503106.A0A218ZBZ2"/>
<dbReference type="InParanoid" id="A0A218ZBZ2"/>
<keyword evidence="4" id="KW-1185">Reference proteome</keyword>